<dbReference type="SFLD" id="SFLDS00005">
    <property type="entry name" value="Isoprenoid_Synthase_Type_I"/>
    <property type="match status" value="1"/>
</dbReference>
<organism evidence="1 2">
    <name type="scientific">Lentzea tibetensis</name>
    <dbReference type="NCBI Taxonomy" id="2591470"/>
    <lineage>
        <taxon>Bacteria</taxon>
        <taxon>Bacillati</taxon>
        <taxon>Actinomycetota</taxon>
        <taxon>Actinomycetes</taxon>
        <taxon>Pseudonocardiales</taxon>
        <taxon>Pseudonocardiaceae</taxon>
        <taxon>Lentzea</taxon>
    </lineage>
</organism>
<dbReference type="SFLD" id="SFLDG01212">
    <property type="entry name" value="Phytoene_synthase_like"/>
    <property type="match status" value="1"/>
</dbReference>
<dbReference type="Pfam" id="PF00494">
    <property type="entry name" value="SQS_PSY"/>
    <property type="match status" value="1"/>
</dbReference>
<dbReference type="InterPro" id="IPR044843">
    <property type="entry name" value="Trans_IPPS_bact-type"/>
</dbReference>
<name>A0A563ELJ3_9PSEU</name>
<reference evidence="1 2" key="1">
    <citation type="submission" date="2019-07" db="EMBL/GenBank/DDBJ databases">
        <title>Lentzea xizangensis sp. nov., isolated from Qinghai-Tibetan Plateau Soils.</title>
        <authorList>
            <person name="Huang J."/>
        </authorList>
    </citation>
    <scope>NUCLEOTIDE SEQUENCE [LARGE SCALE GENOMIC DNA]</scope>
    <source>
        <strain evidence="1 2">FXJ1.1311</strain>
    </source>
</reference>
<proteinExistence type="predicted"/>
<dbReference type="EMBL" id="VOBR01000022">
    <property type="protein sequence ID" value="TWP48112.1"/>
    <property type="molecule type" value="Genomic_DNA"/>
</dbReference>
<evidence type="ECO:0000313" key="1">
    <source>
        <dbReference type="EMBL" id="TWP48112.1"/>
    </source>
</evidence>
<accession>A0A563ELJ3</accession>
<dbReference type="GO" id="GO:0004311">
    <property type="term" value="F:geranylgeranyl diphosphate synthase activity"/>
    <property type="evidence" value="ECO:0007669"/>
    <property type="project" value="InterPro"/>
</dbReference>
<dbReference type="NCBIfam" id="TIGR03464">
    <property type="entry name" value="HpnC"/>
    <property type="match status" value="1"/>
</dbReference>
<dbReference type="Gene3D" id="1.10.600.10">
    <property type="entry name" value="Farnesyl Diphosphate Synthase"/>
    <property type="match status" value="1"/>
</dbReference>
<dbReference type="RefSeq" id="WP_146356730.1">
    <property type="nucleotide sequence ID" value="NZ_VOBR01000022.1"/>
</dbReference>
<dbReference type="InterPro" id="IPR002060">
    <property type="entry name" value="Squ/phyt_synthse"/>
</dbReference>
<dbReference type="EC" id="2.5.1.21" evidence="1"/>
<protein>
    <submittedName>
        <fullName evidence="1">Squalene synthase HpnC</fullName>
        <ecNumber evidence="1">2.5.1.21</ecNumber>
    </submittedName>
</protein>
<dbReference type="GO" id="GO:0016114">
    <property type="term" value="P:terpenoid biosynthetic process"/>
    <property type="evidence" value="ECO:0007669"/>
    <property type="project" value="UniProtKB-ARBA"/>
</dbReference>
<dbReference type="AlphaFoldDB" id="A0A563ELJ3"/>
<gene>
    <name evidence="1" type="primary">hpnC</name>
    <name evidence="1" type="ORF">FKR81_29470</name>
</gene>
<dbReference type="SFLD" id="SFLDG01018">
    <property type="entry name" value="Squalene/Phytoene_Synthase_Lik"/>
    <property type="match status" value="1"/>
</dbReference>
<dbReference type="InterPro" id="IPR017827">
    <property type="entry name" value="HSQ_synthase_HpnC"/>
</dbReference>
<dbReference type="GO" id="GO:0051996">
    <property type="term" value="F:squalene synthase [NAD(P)H] activity"/>
    <property type="evidence" value="ECO:0007669"/>
    <property type="project" value="UniProtKB-EC"/>
</dbReference>
<dbReference type="Proteomes" id="UP000316639">
    <property type="component" value="Unassembled WGS sequence"/>
</dbReference>
<dbReference type="InterPro" id="IPR008949">
    <property type="entry name" value="Isoprenoid_synthase_dom_sf"/>
</dbReference>
<keyword evidence="1" id="KW-0808">Transferase</keyword>
<dbReference type="OrthoDB" id="9807580at2"/>
<dbReference type="InterPro" id="IPR033904">
    <property type="entry name" value="Trans_IPPS_HH"/>
</dbReference>
<evidence type="ECO:0000313" key="2">
    <source>
        <dbReference type="Proteomes" id="UP000316639"/>
    </source>
</evidence>
<dbReference type="PANTHER" id="PTHR31480">
    <property type="entry name" value="BIFUNCTIONAL LYCOPENE CYCLASE/PHYTOENE SYNTHASE"/>
    <property type="match status" value="1"/>
</dbReference>
<dbReference type="CDD" id="cd00683">
    <property type="entry name" value="Trans_IPPS_HH"/>
    <property type="match status" value="1"/>
</dbReference>
<keyword evidence="2" id="KW-1185">Reference proteome</keyword>
<sequence length="268" mass="29287">MLDQAASENLPVAARVLPRAVRGHLVSIHGYCRLVDDLGDEASGDRLSLLDAAERELGRVYDGTPRSPAFLALQETVRACGIPREPLQDLISANRMDQHQRDYADFAALTSYCALSANPVGRLVLHVFGVATDENIALSDPICTALQLLERLLDVSEDYHRGRVYLPRQDMRLFGCTTLDLACYRTSPAARAVVEYETARADQLLTAGSPLIGRLRGFARIAVAGYVAGGRATAAALRRNDFDVLGQEIKPSRTGALTQWAQLLVRSR</sequence>
<comment type="caution">
    <text evidence="1">The sequence shown here is derived from an EMBL/GenBank/DDBJ whole genome shotgun (WGS) entry which is preliminary data.</text>
</comment>
<dbReference type="SUPFAM" id="SSF48576">
    <property type="entry name" value="Terpenoid synthases"/>
    <property type="match status" value="1"/>
</dbReference>